<dbReference type="SUPFAM" id="SSF53448">
    <property type="entry name" value="Nucleotide-diphospho-sugar transferases"/>
    <property type="match status" value="1"/>
</dbReference>
<dbReference type="PANTHER" id="PTHR48090">
    <property type="entry name" value="UNDECAPRENYL-PHOSPHATE 4-DEOXY-4-FORMAMIDO-L-ARABINOSE TRANSFERASE-RELATED"/>
    <property type="match status" value="1"/>
</dbReference>
<feature type="domain" description="Glycosyltransferase 2-like" evidence="1">
    <location>
        <begin position="11"/>
        <end position="115"/>
    </location>
</feature>
<accession>A0ABS4H5X9</accession>
<evidence type="ECO:0000313" key="2">
    <source>
        <dbReference type="EMBL" id="MBP1937881.1"/>
    </source>
</evidence>
<keyword evidence="3" id="KW-1185">Reference proteome</keyword>
<organism evidence="2 3">
    <name type="scientific">Paenibacillus sediminis</name>
    <dbReference type="NCBI Taxonomy" id="664909"/>
    <lineage>
        <taxon>Bacteria</taxon>
        <taxon>Bacillati</taxon>
        <taxon>Bacillota</taxon>
        <taxon>Bacilli</taxon>
        <taxon>Bacillales</taxon>
        <taxon>Paenibacillaceae</taxon>
        <taxon>Paenibacillus</taxon>
    </lineage>
</organism>
<name>A0ABS4H5X9_9BACL</name>
<reference evidence="2 3" key="1">
    <citation type="submission" date="2021-03" db="EMBL/GenBank/DDBJ databases">
        <title>Genomic Encyclopedia of Type Strains, Phase IV (KMG-IV): sequencing the most valuable type-strain genomes for metagenomic binning, comparative biology and taxonomic classification.</title>
        <authorList>
            <person name="Goeker M."/>
        </authorList>
    </citation>
    <scope>NUCLEOTIDE SEQUENCE [LARGE SCALE GENOMIC DNA]</scope>
    <source>
        <strain evidence="2 3">DSM 23491</strain>
    </source>
</reference>
<dbReference type="RefSeq" id="WP_245252367.1">
    <property type="nucleotide sequence ID" value="NZ_CBCRVE010000009.1"/>
</dbReference>
<gene>
    <name evidence="2" type="ORF">J2Z20_002798</name>
</gene>
<evidence type="ECO:0000259" key="1">
    <source>
        <dbReference type="Pfam" id="PF00535"/>
    </source>
</evidence>
<dbReference type="PANTHER" id="PTHR48090:SF7">
    <property type="entry name" value="RFBJ PROTEIN"/>
    <property type="match status" value="1"/>
</dbReference>
<dbReference type="InterPro" id="IPR050256">
    <property type="entry name" value="Glycosyltransferase_2"/>
</dbReference>
<dbReference type="InterPro" id="IPR029044">
    <property type="entry name" value="Nucleotide-diphossugar_trans"/>
</dbReference>
<proteinExistence type="predicted"/>
<evidence type="ECO:0000313" key="3">
    <source>
        <dbReference type="Proteomes" id="UP001519273"/>
    </source>
</evidence>
<dbReference type="Pfam" id="PF00535">
    <property type="entry name" value="Glycos_transf_2"/>
    <property type="match status" value="1"/>
</dbReference>
<dbReference type="EMBL" id="JAGGKP010000008">
    <property type="protein sequence ID" value="MBP1937881.1"/>
    <property type="molecule type" value="Genomic_DNA"/>
</dbReference>
<comment type="caution">
    <text evidence="2">The sequence shown here is derived from an EMBL/GenBank/DDBJ whole genome shotgun (WGS) entry which is preliminary data.</text>
</comment>
<protein>
    <submittedName>
        <fullName evidence="2">Glycosyltransferase involved in cell wall biosynthesis</fullName>
    </submittedName>
</protein>
<dbReference type="Proteomes" id="UP001519273">
    <property type="component" value="Unassembled WGS sequence"/>
</dbReference>
<dbReference type="InterPro" id="IPR001173">
    <property type="entry name" value="Glyco_trans_2-like"/>
</dbReference>
<dbReference type="Gene3D" id="3.90.550.10">
    <property type="entry name" value="Spore Coat Polysaccharide Biosynthesis Protein SpsA, Chain A"/>
    <property type="match status" value="1"/>
</dbReference>
<sequence>MYRNDPSPIVSIIIPAMNERRTITQVIREASKVHPKSEIIVVANGSVDGTESLAEKLGARVIYGAEPLGHDVGRSVGTESAKGNVLLFIDGDMIIPAVHLRPFVRSVLSGVDVALNKYDGPIHRTQIHRVVLSKHILNLVLSRADLKGASLTAIPHALSRKAVETVGAEHLSIPPLAHAMAVRQGLTVEAVYAVEVGRMNPSRVKIKGEDPLEQIVVGDHLEAIYWITERYGERGGFEDLGRIRSMVR</sequence>